<gene>
    <name evidence="4" type="ORF">T01_2694</name>
</gene>
<reference evidence="4 5" key="1">
    <citation type="submission" date="2015-01" db="EMBL/GenBank/DDBJ databases">
        <title>Evolution of Trichinella species and genotypes.</title>
        <authorList>
            <person name="Korhonen P.K."/>
            <person name="Edoardo P."/>
            <person name="Giuseppe L.R."/>
            <person name="Gasser R.B."/>
        </authorList>
    </citation>
    <scope>NUCLEOTIDE SEQUENCE [LARGE SCALE GENOMIC DNA]</scope>
    <source>
        <strain evidence="4">ISS3</strain>
    </source>
</reference>
<evidence type="ECO:0000313" key="5">
    <source>
        <dbReference type="Proteomes" id="UP000054776"/>
    </source>
</evidence>
<keyword evidence="1" id="KW-0378">Hydrolase</keyword>
<dbReference type="GO" id="GO:0006508">
    <property type="term" value="P:proteolysis"/>
    <property type="evidence" value="ECO:0007669"/>
    <property type="project" value="InterPro"/>
</dbReference>
<dbReference type="PANTHER" id="PTHR33327">
    <property type="entry name" value="ENDONUCLEASE"/>
    <property type="match status" value="1"/>
</dbReference>
<organism evidence="4 5">
    <name type="scientific">Trichinella spiralis</name>
    <name type="common">Trichina worm</name>
    <dbReference type="NCBI Taxonomy" id="6334"/>
    <lineage>
        <taxon>Eukaryota</taxon>
        <taxon>Metazoa</taxon>
        <taxon>Ecdysozoa</taxon>
        <taxon>Nematoda</taxon>
        <taxon>Enoplea</taxon>
        <taxon>Dorylaimia</taxon>
        <taxon>Trichinellida</taxon>
        <taxon>Trichinellidae</taxon>
        <taxon>Trichinella</taxon>
    </lineage>
</organism>
<evidence type="ECO:0000256" key="2">
    <source>
        <dbReference type="SAM" id="MobiDB-lite"/>
    </source>
</evidence>
<dbReference type="InterPro" id="IPR055469">
    <property type="entry name" value="DUF7041"/>
</dbReference>
<comment type="caution">
    <text evidence="4">The sequence shown here is derived from an EMBL/GenBank/DDBJ whole genome shotgun (WGS) entry which is preliminary data.</text>
</comment>
<evidence type="ECO:0000259" key="3">
    <source>
        <dbReference type="PROSITE" id="PS50175"/>
    </source>
</evidence>
<feature type="domain" description="Peptidase A2" evidence="3">
    <location>
        <begin position="284"/>
        <end position="360"/>
    </location>
</feature>
<dbReference type="InParanoid" id="A0A0V1BT09"/>
<feature type="region of interest" description="Disordered" evidence="2">
    <location>
        <begin position="211"/>
        <end position="252"/>
    </location>
</feature>
<dbReference type="InterPro" id="IPR021109">
    <property type="entry name" value="Peptidase_aspartic_dom_sf"/>
</dbReference>
<dbReference type="InterPro" id="IPR001995">
    <property type="entry name" value="Peptidase_A2_cat"/>
</dbReference>
<dbReference type="GO" id="GO:0004190">
    <property type="term" value="F:aspartic-type endopeptidase activity"/>
    <property type="evidence" value="ECO:0007669"/>
    <property type="project" value="InterPro"/>
</dbReference>
<accession>A0A0V1BT09</accession>
<dbReference type="AlphaFoldDB" id="A0A0V1BT09"/>
<dbReference type="Proteomes" id="UP000054776">
    <property type="component" value="Unassembled WGS sequence"/>
</dbReference>
<dbReference type="OrthoDB" id="5920265at2759"/>
<dbReference type="SUPFAM" id="SSF50630">
    <property type="entry name" value="Acid proteases"/>
    <property type="match status" value="1"/>
</dbReference>
<dbReference type="EMBL" id="JYDH01000012">
    <property type="protein sequence ID" value="KRY40395.1"/>
    <property type="molecule type" value="Genomic_DNA"/>
</dbReference>
<dbReference type="PANTHER" id="PTHR33327:SF3">
    <property type="entry name" value="RNA-DIRECTED DNA POLYMERASE"/>
    <property type="match status" value="1"/>
</dbReference>
<evidence type="ECO:0000256" key="1">
    <source>
        <dbReference type="ARBA" id="ARBA00022801"/>
    </source>
</evidence>
<feature type="compositionally biased region" description="Basic residues" evidence="2">
    <location>
        <begin position="217"/>
        <end position="230"/>
    </location>
</feature>
<proteinExistence type="predicted"/>
<name>A0A0V1BT09_TRISP</name>
<dbReference type="Gene3D" id="2.40.70.10">
    <property type="entry name" value="Acid Proteases"/>
    <property type="match status" value="1"/>
</dbReference>
<dbReference type="PROSITE" id="PS50175">
    <property type="entry name" value="ASP_PROT_RETROV"/>
    <property type="match status" value="1"/>
</dbReference>
<sequence>MMQSRRNMNDAGHPSSNTVLITLTVPTFNASDPELWFLRLDLFFQHQHIVDEVDKLHMALTTMPDEAVAEFRDFLSNALNLPDPFTTFKQLCLKRTAQTKDQRILQTPTNEELNDDKPSQFLRRLQRLLGGASDDIVGSLFLSKLPLPIRTAFVPFQDWPLTERAEMADQIAALQPTYTINAVSSGNGSFESRLERLESLFEKFLQCRDQPADDHRHPRSSRSPTTHRCRWLSPTRAGRRSPSPSNQDQRRPTCFYHRRFGDRAQKCAPPCSRCLYIMDKISKRRFLIDTGAAVSLLPATGSQKQLEQPASNKPILQAVNATLVSHLGKKTTTVQLADLPALTWTFFVAEVGVAIIGADFLHHHAITVDIKHSRLIMAGNNAHTLPINGTLATESTDKYQSLLTHFYPHHDDSQDNVHAILLKNKK</sequence>
<keyword evidence="5" id="KW-1185">Reference proteome</keyword>
<dbReference type="Pfam" id="PF23055">
    <property type="entry name" value="DUF7041"/>
    <property type="match status" value="1"/>
</dbReference>
<evidence type="ECO:0000313" key="4">
    <source>
        <dbReference type="EMBL" id="KRY40395.1"/>
    </source>
</evidence>
<protein>
    <recommendedName>
        <fullName evidence="3">Peptidase A2 domain-containing protein</fullName>
    </recommendedName>
</protein>